<reference evidence="8 9" key="1">
    <citation type="journal article" date="2016" name="Nat. Commun.">
        <title>Thousands of microbial genomes shed light on interconnected biogeochemical processes in an aquifer system.</title>
        <authorList>
            <person name="Anantharaman K."/>
            <person name="Brown C.T."/>
            <person name="Hug L.A."/>
            <person name="Sharon I."/>
            <person name="Castelle C.J."/>
            <person name="Probst A.J."/>
            <person name="Thomas B.C."/>
            <person name="Singh A."/>
            <person name="Wilkins M.J."/>
            <person name="Karaoz U."/>
            <person name="Brodie E.L."/>
            <person name="Williams K.H."/>
            <person name="Hubbard S.S."/>
            <person name="Banfield J.F."/>
        </authorList>
    </citation>
    <scope>NUCLEOTIDE SEQUENCE [LARGE SCALE GENOMIC DNA]</scope>
</reference>
<keyword evidence="6 7" id="KW-0961">Cell wall biogenesis/degradation</keyword>
<sequence length="344" mass="37751">MPPKRKKLRWLLPAILVIFIFSSFFIFQGMRPPAGRNAPLAFTVAPGQDFIEIGKALEKEGAARSAFAFSLYSFVSGLRTKFHAGTYVIPADAGAAAIARLFAQGEGIPERTVTVIEGWTLDEIDAYLAEEKVFAKGAFAAAVKKMPVLCPFSENVCSLVVSIPKKSNSLEGYLFPDTYRLYLDARPEDLIEKMLDNFLDKTGSEALARSLETSTHSRHEIITMASVIEAEVPHEADRAIVSGIFWKRIDAGVPLQADSTVNYATGKSARAASLKDLKFNSPYNTYLYPDLPPGPIGNPGISAITAALNPKESPYWFFLSREDGTTVFSKTLDEHAAAKEKFLR</sequence>
<dbReference type="Gene3D" id="3.30.1490.480">
    <property type="entry name" value="Endolytic murein transglycosylase"/>
    <property type="match status" value="1"/>
</dbReference>
<evidence type="ECO:0000256" key="5">
    <source>
        <dbReference type="ARBA" id="ARBA00023239"/>
    </source>
</evidence>
<evidence type="ECO:0000256" key="6">
    <source>
        <dbReference type="ARBA" id="ARBA00023316"/>
    </source>
</evidence>
<dbReference type="Pfam" id="PF02618">
    <property type="entry name" value="YceG"/>
    <property type="match status" value="1"/>
</dbReference>
<dbReference type="Gene3D" id="3.30.160.60">
    <property type="entry name" value="Classic Zinc Finger"/>
    <property type="match status" value="1"/>
</dbReference>
<comment type="subcellular location">
    <subcellularLocation>
        <location evidence="7">Cell membrane</location>
        <topology evidence="7">Single-pass membrane protein</topology>
    </subcellularLocation>
</comment>
<dbReference type="AlphaFoldDB" id="A0A1F7VAX0"/>
<comment type="caution">
    <text evidence="8">The sequence shown here is derived from an EMBL/GenBank/DDBJ whole genome shotgun (WGS) entry which is preliminary data.</text>
</comment>
<dbReference type="GO" id="GO:0005886">
    <property type="term" value="C:plasma membrane"/>
    <property type="evidence" value="ECO:0007669"/>
    <property type="project" value="UniProtKB-SubCell"/>
</dbReference>
<comment type="function">
    <text evidence="7">Functions as a peptidoglycan terminase that cleaves nascent peptidoglycan strands endolytically to terminate their elongation.</text>
</comment>
<dbReference type="GO" id="GO:0071555">
    <property type="term" value="P:cell wall organization"/>
    <property type="evidence" value="ECO:0007669"/>
    <property type="project" value="UniProtKB-KW"/>
</dbReference>
<evidence type="ECO:0000256" key="2">
    <source>
        <dbReference type="ARBA" id="ARBA00022692"/>
    </source>
</evidence>
<protein>
    <recommendedName>
        <fullName evidence="7">Endolytic murein transglycosylase</fullName>
        <ecNumber evidence="7">4.2.2.29</ecNumber>
    </recommendedName>
    <alternativeName>
        <fullName evidence="7">Peptidoglycan lytic transglycosylase</fullName>
    </alternativeName>
    <alternativeName>
        <fullName evidence="7">Peptidoglycan polymerization terminase</fullName>
    </alternativeName>
</protein>
<evidence type="ECO:0000256" key="1">
    <source>
        <dbReference type="ARBA" id="ARBA00022475"/>
    </source>
</evidence>
<proteinExistence type="inferred from homology"/>
<dbReference type="PANTHER" id="PTHR30518:SF2">
    <property type="entry name" value="ENDOLYTIC MUREIN TRANSGLYCOSYLASE"/>
    <property type="match status" value="1"/>
</dbReference>
<feature type="transmembrane region" description="Helical" evidence="7">
    <location>
        <begin position="12"/>
        <end position="30"/>
    </location>
</feature>
<gene>
    <name evidence="7" type="primary">mltG</name>
    <name evidence="8" type="ORF">A3I42_04695</name>
</gene>
<dbReference type="GO" id="GO:0009252">
    <property type="term" value="P:peptidoglycan biosynthetic process"/>
    <property type="evidence" value="ECO:0007669"/>
    <property type="project" value="UniProtKB-UniRule"/>
</dbReference>
<dbReference type="NCBIfam" id="TIGR00247">
    <property type="entry name" value="endolytic transglycosylase MltG"/>
    <property type="match status" value="1"/>
</dbReference>
<keyword evidence="4 7" id="KW-0472">Membrane</keyword>
<evidence type="ECO:0000256" key="4">
    <source>
        <dbReference type="ARBA" id="ARBA00023136"/>
    </source>
</evidence>
<comment type="similarity">
    <text evidence="7">Belongs to the transglycosylase MltG family.</text>
</comment>
<keyword evidence="3 7" id="KW-1133">Transmembrane helix</keyword>
<evidence type="ECO:0000313" key="8">
    <source>
        <dbReference type="EMBL" id="OGL87699.1"/>
    </source>
</evidence>
<comment type="catalytic activity">
    <reaction evidence="7">
        <text>a peptidoglycan chain = a peptidoglycan chain with N-acetyl-1,6-anhydromuramyl-[peptide] at the reducing end + a peptidoglycan chain with N-acetylglucosamine at the non-reducing end.</text>
        <dbReference type="EC" id="4.2.2.29"/>
    </reaction>
</comment>
<keyword evidence="2 7" id="KW-0812">Transmembrane</keyword>
<accession>A0A1F7VAX0</accession>
<dbReference type="PANTHER" id="PTHR30518">
    <property type="entry name" value="ENDOLYTIC MUREIN TRANSGLYCOSYLASE"/>
    <property type="match status" value="1"/>
</dbReference>
<dbReference type="EMBL" id="MGER01000064">
    <property type="protein sequence ID" value="OGL87699.1"/>
    <property type="molecule type" value="Genomic_DNA"/>
</dbReference>
<dbReference type="HAMAP" id="MF_02065">
    <property type="entry name" value="MltG"/>
    <property type="match status" value="1"/>
</dbReference>
<feature type="site" description="Important for catalytic activity" evidence="7">
    <location>
        <position position="231"/>
    </location>
</feature>
<name>A0A1F7VAX0_9BACT</name>
<dbReference type="GO" id="GO:0008932">
    <property type="term" value="F:lytic endotransglycosylase activity"/>
    <property type="evidence" value="ECO:0007669"/>
    <property type="project" value="UniProtKB-UniRule"/>
</dbReference>
<keyword evidence="5 7" id="KW-0456">Lyase</keyword>
<evidence type="ECO:0000256" key="7">
    <source>
        <dbReference type="HAMAP-Rule" id="MF_02065"/>
    </source>
</evidence>
<dbReference type="CDD" id="cd08010">
    <property type="entry name" value="MltG_like"/>
    <property type="match status" value="1"/>
</dbReference>
<organism evidence="8 9">
    <name type="scientific">Candidatus Uhrbacteria bacterium RIFCSPLOWO2_02_FULL_49_11</name>
    <dbReference type="NCBI Taxonomy" id="1802409"/>
    <lineage>
        <taxon>Bacteria</taxon>
        <taxon>Candidatus Uhriibacteriota</taxon>
    </lineage>
</organism>
<dbReference type="InterPro" id="IPR003770">
    <property type="entry name" value="MLTG-like"/>
</dbReference>
<evidence type="ECO:0000256" key="3">
    <source>
        <dbReference type="ARBA" id="ARBA00022989"/>
    </source>
</evidence>
<evidence type="ECO:0000313" key="9">
    <source>
        <dbReference type="Proteomes" id="UP000178264"/>
    </source>
</evidence>
<dbReference type="EC" id="4.2.2.29" evidence="7"/>
<dbReference type="Proteomes" id="UP000178264">
    <property type="component" value="Unassembled WGS sequence"/>
</dbReference>
<keyword evidence="1 7" id="KW-1003">Cell membrane</keyword>